<dbReference type="EC" id="1.-.-.-" evidence="1"/>
<dbReference type="PATRIC" id="fig|1807.14.peg.2242"/>
<comment type="caution">
    <text evidence="1">The sequence shown here is derived from an EMBL/GenBank/DDBJ whole genome shotgun (WGS) entry which is preliminary data.</text>
</comment>
<evidence type="ECO:0000313" key="1">
    <source>
        <dbReference type="EMBL" id="KMO76484.1"/>
    </source>
</evidence>
<protein>
    <submittedName>
        <fullName evidence="1">Putative NAD(P)H nitroreductase acg</fullName>
        <ecNumber evidence="1">1.-.-.-</ecNumber>
    </submittedName>
</protein>
<dbReference type="InterPro" id="IPR000415">
    <property type="entry name" value="Nitroreductase-like"/>
</dbReference>
<proteinExistence type="predicted"/>
<dbReference type="AlphaFoldDB" id="A0A0J6W265"/>
<gene>
    <name evidence="1" type="primary">acg_1</name>
    <name evidence="1" type="ORF">MOBUDSM44075_02225</name>
</gene>
<evidence type="ECO:0000313" key="2">
    <source>
        <dbReference type="Proteomes" id="UP000036313"/>
    </source>
</evidence>
<dbReference type="InterPro" id="IPR050627">
    <property type="entry name" value="Nitroreductase/BluB"/>
</dbReference>
<accession>A0A0J6W265</accession>
<name>A0A0J6W265_9MYCO</name>
<keyword evidence="1" id="KW-0560">Oxidoreductase</keyword>
<dbReference type="Proteomes" id="UP000036313">
    <property type="component" value="Unassembled WGS sequence"/>
</dbReference>
<reference evidence="1 2" key="1">
    <citation type="journal article" date="2015" name="Genome Biol. Evol.">
        <title>Characterization of Three Mycobacterium spp. with Potential Use in Bioremediation by Genome Sequencing and Comparative Genomics.</title>
        <authorList>
            <person name="Das S."/>
            <person name="Pettersson B.M."/>
            <person name="Behra P.R."/>
            <person name="Ramesh M."/>
            <person name="Dasgupta S."/>
            <person name="Bhattacharya A."/>
            <person name="Kirsebom L.A."/>
        </authorList>
    </citation>
    <scope>NUCLEOTIDE SEQUENCE [LARGE SCALE GENOMIC DNA]</scope>
    <source>
        <strain evidence="1 2">DSM 44075</strain>
    </source>
</reference>
<dbReference type="SUPFAM" id="SSF55469">
    <property type="entry name" value="FMN-dependent nitroreductase-like"/>
    <property type="match status" value="1"/>
</dbReference>
<dbReference type="EMBL" id="JYNU01000012">
    <property type="protein sequence ID" value="KMO76484.1"/>
    <property type="molecule type" value="Genomic_DNA"/>
</dbReference>
<dbReference type="PANTHER" id="PTHR23026:SF123">
    <property type="entry name" value="NAD(P)H NITROREDUCTASE RV3131-RELATED"/>
    <property type="match status" value="1"/>
</dbReference>
<sequence length="331" mass="35896">MATPRIGSELIVDALQVACRAPSFHNTQPWRWTLTGNRVDLYLDPSRRAEAADGSGRQALLSCGAVLDHFRVAIAASGWIGTVTRFPDPQNSRHLASIALTPASSVSPAQRRRVDAIMARRTDRLAFLESPDGMAHLVEALHTSEHADAVRLDTIADQHRSTVAELSQLTDAIRMFDTDYHSEMDWWTDTFATDVGIPATALISAPESDRVAIGRNFPVTNQPERRAEIAEDRAHLLVVSSVDDSGNSVLRCGEALSAILLDATMAGLATCIVTHVTELASGRDVVASLTGSHAIPQALIRIGRIDALESPPPPTPRRDVHDVLHLREEAP</sequence>
<dbReference type="Gene3D" id="3.40.109.10">
    <property type="entry name" value="NADH Oxidase"/>
    <property type="match status" value="1"/>
</dbReference>
<dbReference type="GO" id="GO:0016491">
    <property type="term" value="F:oxidoreductase activity"/>
    <property type="evidence" value="ECO:0007669"/>
    <property type="project" value="UniProtKB-KW"/>
</dbReference>
<dbReference type="NCBIfam" id="NF047509">
    <property type="entry name" value="Rv3131_FMN_oxido"/>
    <property type="match status" value="1"/>
</dbReference>
<dbReference type="PANTHER" id="PTHR23026">
    <property type="entry name" value="NADPH NITROREDUCTASE"/>
    <property type="match status" value="1"/>
</dbReference>
<dbReference type="RefSeq" id="WP_048423124.1">
    <property type="nucleotide sequence ID" value="NZ_JYNU01000012.1"/>
</dbReference>
<organism evidence="1 2">
    <name type="scientific">Mycolicibacterium obuense</name>
    <dbReference type="NCBI Taxonomy" id="1807"/>
    <lineage>
        <taxon>Bacteria</taxon>
        <taxon>Bacillati</taxon>
        <taxon>Actinomycetota</taxon>
        <taxon>Actinomycetes</taxon>
        <taxon>Mycobacteriales</taxon>
        <taxon>Mycobacteriaceae</taxon>
        <taxon>Mycolicibacterium</taxon>
    </lineage>
</organism>